<sequence length="162" mass="18116">MSEAASAKIPSDSSGLDHFVTAHDGDALLRDRLRLGDGWTRRWSSTWQVGTDEVCWPVRDTAHVPVLSSRPMRGFTWRAKQRHRPGLEVMVSTGRKHGFESLEEMRLLVALDFLRASEVLSQPFRLDFEYAAGHAWHIPDFLAVIGSGMADGRAPYGADQGR</sequence>
<reference evidence="1 2" key="1">
    <citation type="submission" date="2021-10" db="EMBL/GenBank/DDBJ databases">
        <title>Streptomyces sp. strain SMC 277, a novel streptomycete isolated from soil.</title>
        <authorList>
            <person name="Chanama M."/>
        </authorList>
    </citation>
    <scope>NUCLEOTIDE SEQUENCE [LARGE SCALE GENOMIC DNA]</scope>
    <source>
        <strain evidence="1 2">SMC 277</strain>
    </source>
</reference>
<protein>
    <submittedName>
        <fullName evidence="1">Uncharacterized protein</fullName>
    </submittedName>
</protein>
<gene>
    <name evidence="1" type="ORF">LG632_25275</name>
</gene>
<keyword evidence="2" id="KW-1185">Reference proteome</keyword>
<comment type="caution">
    <text evidence="1">The sequence shown here is derived from an EMBL/GenBank/DDBJ whole genome shotgun (WGS) entry which is preliminary data.</text>
</comment>
<organism evidence="1 2">
    <name type="scientific">Streptomyces antimicrobicus</name>
    <dbReference type="NCBI Taxonomy" id="2883108"/>
    <lineage>
        <taxon>Bacteria</taxon>
        <taxon>Bacillati</taxon>
        <taxon>Actinomycetota</taxon>
        <taxon>Actinomycetes</taxon>
        <taxon>Kitasatosporales</taxon>
        <taxon>Streptomycetaceae</taxon>
        <taxon>Streptomyces</taxon>
    </lineage>
</organism>
<evidence type="ECO:0000313" key="1">
    <source>
        <dbReference type="EMBL" id="MCB5182670.1"/>
    </source>
</evidence>
<dbReference type="RefSeq" id="WP_226729858.1">
    <property type="nucleotide sequence ID" value="NZ_JAJAUY010000141.1"/>
</dbReference>
<name>A0ABS8BDI7_9ACTN</name>
<dbReference type="EMBL" id="JAJAUY010000141">
    <property type="protein sequence ID" value="MCB5182670.1"/>
    <property type="molecule type" value="Genomic_DNA"/>
</dbReference>
<dbReference type="Proteomes" id="UP001199054">
    <property type="component" value="Unassembled WGS sequence"/>
</dbReference>
<proteinExistence type="predicted"/>
<evidence type="ECO:0000313" key="2">
    <source>
        <dbReference type="Proteomes" id="UP001199054"/>
    </source>
</evidence>
<accession>A0ABS8BDI7</accession>